<dbReference type="GO" id="GO:0005506">
    <property type="term" value="F:iron ion binding"/>
    <property type="evidence" value="ECO:0007669"/>
    <property type="project" value="InterPro"/>
</dbReference>
<evidence type="ECO:0000256" key="7">
    <source>
        <dbReference type="ARBA" id="ARBA00022989"/>
    </source>
</evidence>
<dbReference type="PANTHER" id="PTHR47955:SF22">
    <property type="entry name" value="CYTOCHROME P450 83B1-LIKE"/>
    <property type="match status" value="1"/>
</dbReference>
<evidence type="ECO:0000256" key="5">
    <source>
        <dbReference type="ARBA" id="ARBA00022692"/>
    </source>
</evidence>
<proteinExistence type="inferred from homology"/>
<evidence type="ECO:0000256" key="2">
    <source>
        <dbReference type="ARBA" id="ARBA00004167"/>
    </source>
</evidence>
<dbReference type="InterPro" id="IPR036396">
    <property type="entry name" value="Cyt_P450_sf"/>
</dbReference>
<evidence type="ECO:0000256" key="9">
    <source>
        <dbReference type="ARBA" id="ARBA00023004"/>
    </source>
</evidence>
<dbReference type="PANTHER" id="PTHR47955">
    <property type="entry name" value="CYTOCHROME P450 FAMILY 71 PROTEIN"/>
    <property type="match status" value="1"/>
</dbReference>
<dbReference type="PRINTS" id="PR00385">
    <property type="entry name" value="P450"/>
</dbReference>
<keyword evidence="5 14" id="KW-0812">Transmembrane</keyword>
<evidence type="ECO:0000256" key="4">
    <source>
        <dbReference type="ARBA" id="ARBA00022617"/>
    </source>
</evidence>
<dbReference type="Gene3D" id="1.10.630.10">
    <property type="entry name" value="Cytochrome P450"/>
    <property type="match status" value="1"/>
</dbReference>
<evidence type="ECO:0000256" key="8">
    <source>
        <dbReference type="ARBA" id="ARBA00023002"/>
    </source>
</evidence>
<feature type="binding site" description="axial binding residue" evidence="12">
    <location>
        <position position="451"/>
    </location>
    <ligand>
        <name>heme</name>
        <dbReference type="ChEBI" id="CHEBI:30413"/>
    </ligand>
    <ligandPart>
        <name>Fe</name>
        <dbReference type="ChEBI" id="CHEBI:18248"/>
    </ligandPart>
</feature>
<evidence type="ECO:0000256" key="14">
    <source>
        <dbReference type="SAM" id="Phobius"/>
    </source>
</evidence>
<evidence type="ECO:0000256" key="13">
    <source>
        <dbReference type="RuleBase" id="RU000461"/>
    </source>
</evidence>
<evidence type="ECO:0008006" key="17">
    <source>
        <dbReference type="Google" id="ProtNLM"/>
    </source>
</evidence>
<dbReference type="GO" id="GO:0020037">
    <property type="term" value="F:heme binding"/>
    <property type="evidence" value="ECO:0007669"/>
    <property type="project" value="InterPro"/>
</dbReference>
<dbReference type="AlphaFoldDB" id="A0A445EA51"/>
<organism evidence="15 16">
    <name type="scientific">Arachis hypogaea</name>
    <name type="common">Peanut</name>
    <dbReference type="NCBI Taxonomy" id="3818"/>
    <lineage>
        <taxon>Eukaryota</taxon>
        <taxon>Viridiplantae</taxon>
        <taxon>Streptophyta</taxon>
        <taxon>Embryophyta</taxon>
        <taxon>Tracheophyta</taxon>
        <taxon>Spermatophyta</taxon>
        <taxon>Magnoliopsida</taxon>
        <taxon>eudicotyledons</taxon>
        <taxon>Gunneridae</taxon>
        <taxon>Pentapetalae</taxon>
        <taxon>rosids</taxon>
        <taxon>fabids</taxon>
        <taxon>Fabales</taxon>
        <taxon>Fabaceae</taxon>
        <taxon>Papilionoideae</taxon>
        <taxon>50 kb inversion clade</taxon>
        <taxon>dalbergioids sensu lato</taxon>
        <taxon>Dalbergieae</taxon>
        <taxon>Pterocarpus clade</taxon>
        <taxon>Arachis</taxon>
    </lineage>
</organism>
<feature type="transmembrane region" description="Helical" evidence="14">
    <location>
        <begin position="6"/>
        <end position="22"/>
    </location>
</feature>
<dbReference type="PRINTS" id="PR00463">
    <property type="entry name" value="EP450I"/>
</dbReference>
<keyword evidence="11 14" id="KW-0472">Membrane</keyword>
<keyword evidence="6 12" id="KW-0479">Metal-binding</keyword>
<evidence type="ECO:0000256" key="3">
    <source>
        <dbReference type="ARBA" id="ARBA00010617"/>
    </source>
</evidence>
<dbReference type="GO" id="GO:0004497">
    <property type="term" value="F:monooxygenase activity"/>
    <property type="evidence" value="ECO:0007669"/>
    <property type="project" value="UniProtKB-KW"/>
</dbReference>
<gene>
    <name evidence="15" type="ORF">Ahy_A02g006412</name>
</gene>
<dbReference type="InterPro" id="IPR002401">
    <property type="entry name" value="Cyt_P450_E_grp-I"/>
</dbReference>
<dbReference type="InterPro" id="IPR017972">
    <property type="entry name" value="Cyt_P450_CS"/>
</dbReference>
<dbReference type="EMBL" id="SDMP01000002">
    <property type="protein sequence ID" value="RYR72203.1"/>
    <property type="molecule type" value="Genomic_DNA"/>
</dbReference>
<evidence type="ECO:0000256" key="11">
    <source>
        <dbReference type="ARBA" id="ARBA00023136"/>
    </source>
</evidence>
<evidence type="ECO:0000313" key="15">
    <source>
        <dbReference type="EMBL" id="RYR72203.1"/>
    </source>
</evidence>
<reference evidence="15 16" key="1">
    <citation type="submission" date="2019-01" db="EMBL/GenBank/DDBJ databases">
        <title>Sequencing of cultivated peanut Arachis hypogaea provides insights into genome evolution and oil improvement.</title>
        <authorList>
            <person name="Chen X."/>
        </authorList>
    </citation>
    <scope>NUCLEOTIDE SEQUENCE [LARGE SCALE GENOMIC DNA]</scope>
    <source>
        <strain evidence="16">cv. Fuhuasheng</strain>
        <tissue evidence="15">Leaves</tissue>
    </source>
</reference>
<dbReference type="OrthoDB" id="2789670at2759"/>
<keyword evidence="7 14" id="KW-1133">Transmembrane helix</keyword>
<name>A0A445EA51_ARAHY</name>
<evidence type="ECO:0000256" key="6">
    <source>
        <dbReference type="ARBA" id="ARBA00022723"/>
    </source>
</evidence>
<keyword evidence="4 12" id="KW-0349">Heme</keyword>
<keyword evidence="10 13" id="KW-0503">Monooxygenase</keyword>
<dbReference type="GO" id="GO:0016705">
    <property type="term" value="F:oxidoreductase activity, acting on paired donors, with incorporation or reduction of molecular oxygen"/>
    <property type="evidence" value="ECO:0007669"/>
    <property type="project" value="InterPro"/>
</dbReference>
<dbReference type="SMR" id="A0A445EA51"/>
<comment type="caution">
    <text evidence="15">The sequence shown here is derived from an EMBL/GenBank/DDBJ whole genome shotgun (WGS) entry which is preliminary data.</text>
</comment>
<dbReference type="GO" id="GO:0016020">
    <property type="term" value="C:membrane"/>
    <property type="evidence" value="ECO:0007669"/>
    <property type="project" value="UniProtKB-SubCell"/>
</dbReference>
<comment type="similarity">
    <text evidence="3 13">Belongs to the cytochrome P450 family.</text>
</comment>
<dbReference type="FunFam" id="1.10.630.10:FF:000011">
    <property type="entry name" value="Cytochrome P450 83B1"/>
    <property type="match status" value="1"/>
</dbReference>
<dbReference type="Pfam" id="PF00067">
    <property type="entry name" value="p450"/>
    <property type="match status" value="1"/>
</dbReference>
<evidence type="ECO:0000256" key="10">
    <source>
        <dbReference type="ARBA" id="ARBA00023033"/>
    </source>
</evidence>
<sequence length="515" mass="59039">MVSPLLLILFLTLPFSLFFFFFQKQKNKAFPPGPKALPIIGNLHQLHFPTLHIQLWKLSKLYGPLFSIKLGLRPCLVVSNSKMAQKVLKTHDIEFCGRPSFLAQNKISYNRIEIAFSAYNDSWKAIKKICITHFLNSSSVSKFSSIRQFEVNQMIKEISIQASSKSVTNLNDAILSLTNTIISRIAFGRSYKDDKGIIVAKRLLGLLNESQALLGAFFVSDYVPFMGWIDKLRGMHSLLERSYQKFDEFLQEIVNQHLDPKRQKSDDEEEEDNVIDVLLKLKNDKEQSFPSDLTYDHIKAVLMDILIGGTYSSAATSTWAMANLMKNPKAMMKVQEEVRNFFGSKGFVDEDEIRNNNNVLPYLKAVIKETLRLVPPLPLLLTRETNEACKIGEYEIEAKTLVYVNAWAIQRDPEIWKDPEEFYPERFLKSSIDFKGQDFELIPFGSGRRICPGLNMGVATVEIIVANLLFWFDWEIPIGMEDLDNNEVKPGIVHSKKNPLYLRAKNYYHMGVINE</sequence>
<evidence type="ECO:0000256" key="12">
    <source>
        <dbReference type="PIRSR" id="PIRSR602401-1"/>
    </source>
</evidence>
<dbReference type="Proteomes" id="UP000289738">
    <property type="component" value="Chromosome A02"/>
</dbReference>
<dbReference type="STRING" id="3818.A0A445EA51"/>
<dbReference type="CDD" id="cd11072">
    <property type="entry name" value="CYP71-like"/>
    <property type="match status" value="1"/>
</dbReference>
<dbReference type="PROSITE" id="PS00086">
    <property type="entry name" value="CYTOCHROME_P450"/>
    <property type="match status" value="1"/>
</dbReference>
<accession>A0A445EA51</accession>
<dbReference type="SUPFAM" id="SSF48264">
    <property type="entry name" value="Cytochrome P450"/>
    <property type="match status" value="1"/>
</dbReference>
<evidence type="ECO:0000313" key="16">
    <source>
        <dbReference type="Proteomes" id="UP000289738"/>
    </source>
</evidence>
<dbReference type="InterPro" id="IPR001128">
    <property type="entry name" value="Cyt_P450"/>
</dbReference>
<comment type="subcellular location">
    <subcellularLocation>
        <location evidence="2">Membrane</location>
        <topology evidence="2">Single-pass membrane protein</topology>
    </subcellularLocation>
</comment>
<dbReference type="Gramene" id="arahy.Tifrunner.gnm2.ann2.Ah02g325200.1">
    <property type="protein sequence ID" value="arahy.Tifrunner.gnm2.ann2.Ah02g325200.1-CDS"/>
    <property type="gene ID" value="arahy.Tifrunner.gnm2.ann2.Ah02g325200"/>
</dbReference>
<keyword evidence="16" id="KW-1185">Reference proteome</keyword>
<evidence type="ECO:0000256" key="1">
    <source>
        <dbReference type="ARBA" id="ARBA00001971"/>
    </source>
</evidence>
<keyword evidence="9 12" id="KW-0408">Iron</keyword>
<keyword evidence="8 13" id="KW-0560">Oxidoreductase</keyword>
<comment type="cofactor">
    <cofactor evidence="1 12">
        <name>heme</name>
        <dbReference type="ChEBI" id="CHEBI:30413"/>
    </cofactor>
</comment>
<protein>
    <recommendedName>
        <fullName evidence="17">Cytochrome P450</fullName>
    </recommendedName>
</protein>